<dbReference type="NCBIfam" id="NF008283">
    <property type="entry name" value="PRK11061.1"/>
    <property type="match status" value="1"/>
</dbReference>
<dbReference type="InterPro" id="IPR003018">
    <property type="entry name" value="GAF"/>
</dbReference>
<comment type="caution">
    <text evidence="16">The sequence shown here is derived from an EMBL/GenBank/DDBJ whole genome shotgun (WGS) entry which is preliminary data.</text>
</comment>
<dbReference type="InterPro" id="IPR040442">
    <property type="entry name" value="Pyrv_kinase-like_dom_sf"/>
</dbReference>
<dbReference type="SMART" id="SM00065">
    <property type="entry name" value="GAF"/>
    <property type="match status" value="1"/>
</dbReference>
<dbReference type="Gene3D" id="3.30.450.40">
    <property type="match status" value="1"/>
</dbReference>
<dbReference type="EMBL" id="JBGUAW010000007">
    <property type="protein sequence ID" value="MFA9461451.1"/>
    <property type="molecule type" value="Genomic_DNA"/>
</dbReference>
<dbReference type="EC" id="2.7.3.9" evidence="5"/>
<dbReference type="InterPro" id="IPR050499">
    <property type="entry name" value="PEP-utilizing_PTS_enzyme"/>
</dbReference>
<feature type="coiled-coil region" evidence="14">
    <location>
        <begin position="420"/>
        <end position="447"/>
    </location>
</feature>
<dbReference type="Pfam" id="PF02896">
    <property type="entry name" value="PEP-utilizers_C"/>
    <property type="match status" value="1"/>
</dbReference>
<evidence type="ECO:0000256" key="6">
    <source>
        <dbReference type="ARBA" id="ARBA00022448"/>
    </source>
</evidence>
<evidence type="ECO:0000256" key="10">
    <source>
        <dbReference type="ARBA" id="ARBA00022683"/>
    </source>
</evidence>
<keyword evidence="11" id="KW-0479">Metal-binding</keyword>
<evidence type="ECO:0000256" key="12">
    <source>
        <dbReference type="ARBA" id="ARBA00022777"/>
    </source>
</evidence>
<keyword evidence="14" id="KW-0175">Coiled coil</keyword>
<dbReference type="Gene3D" id="3.20.20.60">
    <property type="entry name" value="Phosphoenolpyruvate-binding domains"/>
    <property type="match status" value="1"/>
</dbReference>
<dbReference type="Pfam" id="PF00391">
    <property type="entry name" value="PEP-utilizers"/>
    <property type="match status" value="1"/>
</dbReference>
<dbReference type="PANTHER" id="PTHR46244">
    <property type="entry name" value="PHOSPHOENOLPYRUVATE-PROTEIN PHOSPHOTRANSFERASE"/>
    <property type="match status" value="1"/>
</dbReference>
<evidence type="ECO:0000256" key="14">
    <source>
        <dbReference type="SAM" id="Coils"/>
    </source>
</evidence>
<dbReference type="SUPFAM" id="SSF47831">
    <property type="entry name" value="Enzyme I of the PEP:sugar phosphotransferase system HPr-binding (sub)domain"/>
    <property type="match status" value="1"/>
</dbReference>
<comment type="similarity">
    <text evidence="4">Belongs to the PEP-utilizing enzyme family.</text>
</comment>
<dbReference type="RefSeq" id="WP_373656239.1">
    <property type="nucleotide sequence ID" value="NZ_JBGUAW010000007.1"/>
</dbReference>
<dbReference type="Gene3D" id="1.10.274.10">
    <property type="entry name" value="PtsI, HPr-binding domain"/>
    <property type="match status" value="1"/>
</dbReference>
<keyword evidence="7" id="KW-0963">Cytoplasm</keyword>
<dbReference type="Pfam" id="PF01590">
    <property type="entry name" value="GAF"/>
    <property type="match status" value="1"/>
</dbReference>
<evidence type="ECO:0000256" key="9">
    <source>
        <dbReference type="ARBA" id="ARBA00022679"/>
    </source>
</evidence>
<evidence type="ECO:0000256" key="5">
    <source>
        <dbReference type="ARBA" id="ARBA00012232"/>
    </source>
</evidence>
<dbReference type="InterPro" id="IPR036618">
    <property type="entry name" value="PtsI_HPr-bd_sf"/>
</dbReference>
<dbReference type="GO" id="GO:0008965">
    <property type="term" value="F:phosphoenolpyruvate-protein phosphotransferase activity"/>
    <property type="evidence" value="ECO:0007669"/>
    <property type="project" value="UniProtKB-EC"/>
</dbReference>
<feature type="domain" description="GAF" evidence="15">
    <location>
        <begin position="22"/>
        <end position="170"/>
    </location>
</feature>
<name>A0ABV4TZ56_9GAMM</name>
<evidence type="ECO:0000256" key="11">
    <source>
        <dbReference type="ARBA" id="ARBA00022723"/>
    </source>
</evidence>
<dbReference type="PANTHER" id="PTHR46244:SF1">
    <property type="entry name" value="PHOSPHOENOLPYRUVATE-DEPENDENT PHOSPHOTRANSFERASE SYSTEM"/>
    <property type="match status" value="1"/>
</dbReference>
<dbReference type="InterPro" id="IPR029016">
    <property type="entry name" value="GAF-like_dom_sf"/>
</dbReference>
<evidence type="ECO:0000259" key="15">
    <source>
        <dbReference type="SMART" id="SM00065"/>
    </source>
</evidence>
<evidence type="ECO:0000256" key="13">
    <source>
        <dbReference type="ARBA" id="ARBA00022842"/>
    </source>
</evidence>
<dbReference type="SUPFAM" id="SSF55781">
    <property type="entry name" value="GAF domain-like"/>
    <property type="match status" value="1"/>
</dbReference>
<dbReference type="SUPFAM" id="SSF52009">
    <property type="entry name" value="Phosphohistidine domain"/>
    <property type="match status" value="1"/>
</dbReference>
<keyword evidence="13" id="KW-0460">Magnesium</keyword>
<keyword evidence="8" id="KW-0762">Sugar transport</keyword>
<dbReference type="SUPFAM" id="SSF51621">
    <property type="entry name" value="Phosphoenolpyruvate/pyruvate domain"/>
    <property type="match status" value="1"/>
</dbReference>
<proteinExistence type="inferred from homology"/>
<dbReference type="InterPro" id="IPR015813">
    <property type="entry name" value="Pyrv/PenolPyrv_kinase-like_dom"/>
</dbReference>
<evidence type="ECO:0000256" key="4">
    <source>
        <dbReference type="ARBA" id="ARBA00007837"/>
    </source>
</evidence>
<keyword evidence="10" id="KW-0598">Phosphotransferase system</keyword>
<accession>A0ABV4TZ56</accession>
<dbReference type="InterPro" id="IPR008731">
    <property type="entry name" value="PTS_EIN"/>
</dbReference>
<comment type="cofactor">
    <cofactor evidence="2">
        <name>Mg(2+)</name>
        <dbReference type="ChEBI" id="CHEBI:18420"/>
    </cofactor>
</comment>
<dbReference type="InterPro" id="IPR036637">
    <property type="entry name" value="Phosphohistidine_dom_sf"/>
</dbReference>
<dbReference type="PRINTS" id="PR01736">
    <property type="entry name" value="PHPHTRNFRASE"/>
</dbReference>
<dbReference type="NCBIfam" id="TIGR01417">
    <property type="entry name" value="PTS_I_fam"/>
    <property type="match status" value="1"/>
</dbReference>
<keyword evidence="17" id="KW-1185">Reference proteome</keyword>
<keyword evidence="9 16" id="KW-0808">Transferase</keyword>
<evidence type="ECO:0000313" key="16">
    <source>
        <dbReference type="EMBL" id="MFA9461451.1"/>
    </source>
</evidence>
<dbReference type="InterPro" id="IPR023151">
    <property type="entry name" value="PEP_util_CS"/>
</dbReference>
<evidence type="ECO:0000256" key="7">
    <source>
        <dbReference type="ARBA" id="ARBA00022490"/>
    </source>
</evidence>
<evidence type="ECO:0000313" key="17">
    <source>
        <dbReference type="Proteomes" id="UP001575181"/>
    </source>
</evidence>
<keyword evidence="12" id="KW-0418">Kinase</keyword>
<protein>
    <recommendedName>
        <fullName evidence="5">phosphoenolpyruvate--protein phosphotransferase</fullName>
        <ecNumber evidence="5">2.7.3.9</ecNumber>
    </recommendedName>
</protein>
<evidence type="ECO:0000256" key="2">
    <source>
        <dbReference type="ARBA" id="ARBA00001946"/>
    </source>
</evidence>
<evidence type="ECO:0000256" key="8">
    <source>
        <dbReference type="ARBA" id="ARBA00022597"/>
    </source>
</evidence>
<dbReference type="InterPro" id="IPR006318">
    <property type="entry name" value="PTS_EI-like"/>
</dbReference>
<dbReference type="Pfam" id="PF05524">
    <property type="entry name" value="PEP-utilisers_N"/>
    <property type="match status" value="1"/>
</dbReference>
<dbReference type="Gene3D" id="3.50.30.10">
    <property type="entry name" value="Phosphohistidine domain"/>
    <property type="match status" value="1"/>
</dbReference>
<organism evidence="16 17">
    <name type="scientific">Thiohalorhabdus methylotrophus</name>
    <dbReference type="NCBI Taxonomy" id="3242694"/>
    <lineage>
        <taxon>Bacteria</taxon>
        <taxon>Pseudomonadati</taxon>
        <taxon>Pseudomonadota</taxon>
        <taxon>Gammaproteobacteria</taxon>
        <taxon>Thiohalorhabdales</taxon>
        <taxon>Thiohalorhabdaceae</taxon>
        <taxon>Thiohalorhabdus</taxon>
    </lineage>
</organism>
<dbReference type="PROSITE" id="PS00742">
    <property type="entry name" value="PEP_ENZYMES_2"/>
    <property type="match status" value="1"/>
</dbReference>
<dbReference type="InterPro" id="IPR000121">
    <property type="entry name" value="PEP_util_C"/>
</dbReference>
<comment type="catalytic activity">
    <reaction evidence="1">
        <text>L-histidyl-[protein] + phosphoenolpyruvate = N(pros)-phospho-L-histidyl-[protein] + pyruvate</text>
        <dbReference type="Rhea" id="RHEA:23880"/>
        <dbReference type="Rhea" id="RHEA-COMP:9745"/>
        <dbReference type="Rhea" id="RHEA-COMP:9746"/>
        <dbReference type="ChEBI" id="CHEBI:15361"/>
        <dbReference type="ChEBI" id="CHEBI:29979"/>
        <dbReference type="ChEBI" id="CHEBI:58702"/>
        <dbReference type="ChEBI" id="CHEBI:64837"/>
        <dbReference type="EC" id="2.7.3.9"/>
    </reaction>
</comment>
<reference evidence="16 17" key="1">
    <citation type="submission" date="2024-08" db="EMBL/GenBank/DDBJ databases">
        <title>Whole-genome sequencing of halo(alkali)philic microorganisms from hypersaline lakes.</title>
        <authorList>
            <person name="Sorokin D.Y."/>
            <person name="Merkel A.Y."/>
            <person name="Messina E."/>
            <person name="Yakimov M."/>
        </authorList>
    </citation>
    <scope>NUCLEOTIDE SEQUENCE [LARGE SCALE GENOMIC DNA]</scope>
    <source>
        <strain evidence="16 17">Cl-TMA</strain>
    </source>
</reference>
<comment type="subcellular location">
    <subcellularLocation>
        <location evidence="3">Cytoplasm</location>
    </subcellularLocation>
</comment>
<evidence type="ECO:0000256" key="3">
    <source>
        <dbReference type="ARBA" id="ARBA00004496"/>
    </source>
</evidence>
<evidence type="ECO:0000256" key="1">
    <source>
        <dbReference type="ARBA" id="ARBA00000683"/>
    </source>
</evidence>
<sequence length="768" mass="83272">MKPSNVLNTLHRLTQEVGRAANLQQALTTLVSGLRRAMNTEVCTIYLPDPRVEGGWEMRATDGLNAESVGQVHLGPGEGLVGLVAREEEPVNLDNAGQHPLFRYFPETGEERFPAFLGVPILHRGEVLGVICVQGTKSERFDEEHATLLFTAAAQLGGVIAHAQVLERLGHRSASTPETEASGASNAEAFLAGQGGAQGITIGTAWAVYPPADLSAVADRTTEDPEGDKREFYRALNAADQEMAELGGNLSERIDEEDADLIHAYLHILRDKGFQRRVEARIDGGSWVQAAVRDVVWEYIETFENMDDPYLRERAADMRDLGRRLISHLQQGNHRYDGELPPDTVLVGEEISPLNMASVPEGHLKGVISATGSAGSHVAILAHAFGIPAVMGIEDLPVALIDGKTIVVDGYSGRVYVDPSAKILEEYKRLEAEEAALTERLGALRDEPAVTLDGRSITLYANTGLLADLDPALRSGAEGIGLYRTELPFLTRDRFPGEAEQVRIYRQVFETFAPRPVTIRTLDIGGDKLLPYLPVHEDNPFLGWRGLRLSLDHPEIFLTQLRAILRAAPAGNVRLLLPMVTTVEELDEALGLIERARKELAALGESAPELPVGAMIEVPSAVFQTAAIARRVNFLSIGTNDLTQYLLAVDRNNARVAGLFDSLHPAVLHAIGTVVAEAHAEGRPVSVCGEMAADPVGALLLVGMGVDELSMSAGALLRIKWVLRSFSTAQTRELAELARNDECTRTTRERVEEALLEAGLGSLIRAGD</sequence>
<dbReference type="Proteomes" id="UP001575181">
    <property type="component" value="Unassembled WGS sequence"/>
</dbReference>
<gene>
    <name evidence="16" type="primary">ptsP</name>
    <name evidence="16" type="ORF">ACERLL_11505</name>
</gene>
<keyword evidence="6" id="KW-0813">Transport</keyword>
<dbReference type="InterPro" id="IPR008279">
    <property type="entry name" value="PEP-util_enz_mobile_dom"/>
</dbReference>